<dbReference type="InterPro" id="IPR004812">
    <property type="entry name" value="Efflux_drug-R_Bcr/CmlA"/>
</dbReference>
<sequence>MLIDSQKETEKFVMDRLGAPLLCFLIAVSAIGPLTLNGVLPATSAVMTELATRYEVAQLVLTVFLVANLVSQLVLGPAADRYGRRPVMLFSLSVFVVGSLICASANSIEWLLAGRFVQGVGGAVCVFLPRTIVRDIYEQGRAASVIGYMTTAMMVAPLFGPALGGWITDHASWRLMYAGLACLGILLLLAGWRYQPETLVSLRSKPSTAPGTSFFASSGLLLRDPGFVACGCMLAGSVGVYYGFLSGAPYLAMESRGLSATDYGRWFGMVAIGYLCGNLAAGKLSERLGVQKMIFMGFLPFLAGVALFWILLPLHHPVALFMPMMLAAFSNGMSLPSMFTVAMSIRPELSASASGLAGSLQTAFGVVLSIAIGYLLPMGDYWLFVLLTLSASISVVGLGLTIRLTRRQQISVARH</sequence>
<feature type="domain" description="Major facilitator superfamily (MFS) profile" evidence="9">
    <location>
        <begin position="21"/>
        <end position="409"/>
    </location>
</feature>
<dbReference type="KEGG" id="gai:IMCC3135_06925"/>
<dbReference type="Proteomes" id="UP000250079">
    <property type="component" value="Chromosome"/>
</dbReference>
<dbReference type="OrthoDB" id="9812221at2"/>
<dbReference type="InterPro" id="IPR011701">
    <property type="entry name" value="MFS"/>
</dbReference>
<keyword evidence="11" id="KW-1185">Reference proteome</keyword>
<evidence type="ECO:0000313" key="11">
    <source>
        <dbReference type="Proteomes" id="UP000250079"/>
    </source>
</evidence>
<dbReference type="NCBIfam" id="TIGR00710">
    <property type="entry name" value="efflux_Bcr_CflA"/>
    <property type="match status" value="1"/>
</dbReference>
<proteinExistence type="inferred from homology"/>
<dbReference type="GO" id="GO:1990961">
    <property type="term" value="P:xenobiotic detoxification by transmembrane export across the plasma membrane"/>
    <property type="evidence" value="ECO:0007669"/>
    <property type="project" value="InterPro"/>
</dbReference>
<feature type="transmembrane region" description="Helical" evidence="8">
    <location>
        <begin position="56"/>
        <end position="75"/>
    </location>
</feature>
<dbReference type="GO" id="GO:0042910">
    <property type="term" value="F:xenobiotic transmembrane transporter activity"/>
    <property type="evidence" value="ECO:0007669"/>
    <property type="project" value="InterPro"/>
</dbReference>
<feature type="transmembrane region" description="Helical" evidence="8">
    <location>
        <begin position="145"/>
        <end position="167"/>
    </location>
</feature>
<keyword evidence="7 8" id="KW-0472">Membrane</keyword>
<keyword evidence="8" id="KW-0997">Cell inner membrane</keyword>
<evidence type="ECO:0000313" key="10">
    <source>
        <dbReference type="EMBL" id="ASJ71491.1"/>
    </source>
</evidence>
<dbReference type="RefSeq" id="WP_088916926.1">
    <property type="nucleotide sequence ID" value="NZ_CP018632.1"/>
</dbReference>
<feature type="transmembrane region" description="Helical" evidence="8">
    <location>
        <begin position="226"/>
        <end position="244"/>
    </location>
</feature>
<dbReference type="AlphaFoldDB" id="A0A2Z2NNH8"/>
<gene>
    <name evidence="10" type="primary">ydhC</name>
    <name evidence="10" type="ORF">IMCC3135_06925</name>
</gene>
<feature type="transmembrane region" description="Helical" evidence="8">
    <location>
        <begin position="17"/>
        <end position="36"/>
    </location>
</feature>
<comment type="similarity">
    <text evidence="2 8">Belongs to the major facilitator superfamily. Bcr/CmlA family.</text>
</comment>
<name>A0A2Z2NNH8_9GAMM</name>
<evidence type="ECO:0000256" key="2">
    <source>
        <dbReference type="ARBA" id="ARBA00006236"/>
    </source>
</evidence>
<dbReference type="InterPro" id="IPR005829">
    <property type="entry name" value="Sugar_transporter_CS"/>
</dbReference>
<feature type="transmembrane region" description="Helical" evidence="8">
    <location>
        <begin position="293"/>
        <end position="312"/>
    </location>
</feature>
<dbReference type="Gene3D" id="1.20.1720.10">
    <property type="entry name" value="Multidrug resistance protein D"/>
    <property type="match status" value="1"/>
</dbReference>
<organism evidence="10 11">
    <name type="scientific">Granulosicoccus antarcticus IMCC3135</name>
    <dbReference type="NCBI Taxonomy" id="1192854"/>
    <lineage>
        <taxon>Bacteria</taxon>
        <taxon>Pseudomonadati</taxon>
        <taxon>Pseudomonadota</taxon>
        <taxon>Gammaproteobacteria</taxon>
        <taxon>Chromatiales</taxon>
        <taxon>Granulosicoccaceae</taxon>
        <taxon>Granulosicoccus</taxon>
    </lineage>
</organism>
<accession>A0A2Z2NNH8</accession>
<evidence type="ECO:0000256" key="1">
    <source>
        <dbReference type="ARBA" id="ARBA00004651"/>
    </source>
</evidence>
<reference evidence="10 11" key="1">
    <citation type="submission" date="2016-12" db="EMBL/GenBank/DDBJ databases">
        <authorList>
            <person name="Song W.-J."/>
            <person name="Kurnit D.M."/>
        </authorList>
    </citation>
    <scope>NUCLEOTIDE SEQUENCE [LARGE SCALE GENOMIC DNA]</scope>
    <source>
        <strain evidence="10 11">IMCC3135</strain>
    </source>
</reference>
<feature type="transmembrane region" description="Helical" evidence="8">
    <location>
        <begin position="173"/>
        <end position="194"/>
    </location>
</feature>
<evidence type="ECO:0000256" key="5">
    <source>
        <dbReference type="ARBA" id="ARBA00022692"/>
    </source>
</evidence>
<feature type="transmembrane region" description="Helical" evidence="8">
    <location>
        <begin position="318"/>
        <end position="341"/>
    </location>
</feature>
<feature type="transmembrane region" description="Helical" evidence="8">
    <location>
        <begin position="112"/>
        <end position="133"/>
    </location>
</feature>
<keyword evidence="3 8" id="KW-0813">Transport</keyword>
<dbReference type="PRINTS" id="PR01036">
    <property type="entry name" value="TCRTETB"/>
</dbReference>
<evidence type="ECO:0000256" key="8">
    <source>
        <dbReference type="RuleBase" id="RU365088"/>
    </source>
</evidence>
<dbReference type="SUPFAM" id="SSF103473">
    <property type="entry name" value="MFS general substrate transporter"/>
    <property type="match status" value="1"/>
</dbReference>
<dbReference type="PANTHER" id="PTHR23501:SF191">
    <property type="entry name" value="VACUOLAR BASIC AMINO ACID TRANSPORTER 4"/>
    <property type="match status" value="1"/>
</dbReference>
<dbReference type="InterPro" id="IPR020846">
    <property type="entry name" value="MFS_dom"/>
</dbReference>
<feature type="transmembrane region" description="Helical" evidence="8">
    <location>
        <begin position="381"/>
        <end position="402"/>
    </location>
</feature>
<feature type="transmembrane region" description="Helical" evidence="8">
    <location>
        <begin position="87"/>
        <end position="106"/>
    </location>
</feature>
<keyword evidence="6 8" id="KW-1133">Transmembrane helix</keyword>
<evidence type="ECO:0000256" key="4">
    <source>
        <dbReference type="ARBA" id="ARBA00022475"/>
    </source>
</evidence>
<dbReference type="PROSITE" id="PS50850">
    <property type="entry name" value="MFS"/>
    <property type="match status" value="1"/>
</dbReference>
<comment type="subcellular location">
    <subcellularLocation>
        <location evidence="8">Cell inner membrane</location>
        <topology evidence="8">Multi-pass membrane protein</topology>
    </subcellularLocation>
    <subcellularLocation>
        <location evidence="1">Cell membrane</location>
        <topology evidence="1">Multi-pass membrane protein</topology>
    </subcellularLocation>
</comment>
<dbReference type="EMBL" id="CP018632">
    <property type="protein sequence ID" value="ASJ71491.1"/>
    <property type="molecule type" value="Genomic_DNA"/>
</dbReference>
<protein>
    <recommendedName>
        <fullName evidence="8">Bcr/CflA family efflux transporter</fullName>
    </recommendedName>
</protein>
<feature type="transmembrane region" description="Helical" evidence="8">
    <location>
        <begin position="264"/>
        <end position="281"/>
    </location>
</feature>
<dbReference type="PROSITE" id="PS00216">
    <property type="entry name" value="SUGAR_TRANSPORT_1"/>
    <property type="match status" value="1"/>
</dbReference>
<evidence type="ECO:0000256" key="6">
    <source>
        <dbReference type="ARBA" id="ARBA00022989"/>
    </source>
</evidence>
<feature type="transmembrane region" description="Helical" evidence="8">
    <location>
        <begin position="353"/>
        <end position="375"/>
    </location>
</feature>
<dbReference type="CDD" id="cd17320">
    <property type="entry name" value="MFS_MdfA_MDR_like"/>
    <property type="match status" value="1"/>
</dbReference>
<dbReference type="GO" id="GO:0005886">
    <property type="term" value="C:plasma membrane"/>
    <property type="evidence" value="ECO:0007669"/>
    <property type="project" value="UniProtKB-SubCell"/>
</dbReference>
<evidence type="ECO:0000259" key="9">
    <source>
        <dbReference type="PROSITE" id="PS50850"/>
    </source>
</evidence>
<keyword evidence="5 8" id="KW-0812">Transmembrane</keyword>
<keyword evidence="4" id="KW-1003">Cell membrane</keyword>
<evidence type="ECO:0000256" key="3">
    <source>
        <dbReference type="ARBA" id="ARBA00022448"/>
    </source>
</evidence>
<dbReference type="PANTHER" id="PTHR23501">
    <property type="entry name" value="MAJOR FACILITATOR SUPERFAMILY"/>
    <property type="match status" value="1"/>
</dbReference>
<evidence type="ECO:0000256" key="7">
    <source>
        <dbReference type="ARBA" id="ARBA00023136"/>
    </source>
</evidence>
<dbReference type="InterPro" id="IPR036259">
    <property type="entry name" value="MFS_trans_sf"/>
</dbReference>
<dbReference type="Pfam" id="PF07690">
    <property type="entry name" value="MFS_1"/>
    <property type="match status" value="1"/>
</dbReference>